<dbReference type="OrthoDB" id="4964541at2"/>
<evidence type="ECO:0000256" key="5">
    <source>
        <dbReference type="ARBA" id="ARBA00022692"/>
    </source>
</evidence>
<dbReference type="RefSeq" id="WP_035614939.1">
    <property type="nucleotide sequence ID" value="NZ_ARYK01000002.1"/>
</dbReference>
<dbReference type="InterPro" id="IPR055348">
    <property type="entry name" value="DctQ"/>
</dbReference>
<dbReference type="PANTHER" id="PTHR35011">
    <property type="entry name" value="2,3-DIKETO-L-GULONATE TRAP TRANSPORTER SMALL PERMEASE PROTEIN YIAM"/>
    <property type="match status" value="1"/>
</dbReference>
<dbReference type="STRING" id="1280950.HJO_05950"/>
<feature type="transmembrane region" description="Helical" evidence="9">
    <location>
        <begin position="129"/>
        <end position="147"/>
    </location>
</feature>
<evidence type="ECO:0000256" key="4">
    <source>
        <dbReference type="ARBA" id="ARBA00022519"/>
    </source>
</evidence>
<reference evidence="11 12" key="1">
    <citation type="journal article" date="2014" name="Antonie Van Leeuwenhoek">
        <title>Hyphomonas beringensis sp. nov. and Hyphomonas chukchiensis sp. nov., isolated from surface seawater of the Bering Sea and Chukchi Sea.</title>
        <authorList>
            <person name="Li C."/>
            <person name="Lai Q."/>
            <person name="Li G."/>
            <person name="Dong C."/>
            <person name="Wang J."/>
            <person name="Liao Y."/>
            <person name="Shao Z."/>
        </authorList>
    </citation>
    <scope>NUCLEOTIDE SEQUENCE [LARGE SCALE GENOMIC DNA]</scope>
    <source>
        <strain evidence="11 12">MHS-2</strain>
    </source>
</reference>
<keyword evidence="7 9" id="KW-0472">Membrane</keyword>
<evidence type="ECO:0000256" key="8">
    <source>
        <dbReference type="ARBA" id="ARBA00038436"/>
    </source>
</evidence>
<comment type="subunit">
    <text evidence="9">The complex comprises the extracytoplasmic solute receptor protein and the two transmembrane proteins.</text>
</comment>
<evidence type="ECO:0000256" key="9">
    <source>
        <dbReference type="RuleBase" id="RU369079"/>
    </source>
</evidence>
<keyword evidence="12" id="KW-1185">Reference proteome</keyword>
<sequence length="160" mass="17540">MPDTHSPLDRVNKSTLVFGGVGLVLMTLILFWQVFARYVLNSSPAWTEQVAMVLTIWFVFLGAASGVHESFHIRIAEGVDSMSPAWERRVRLLANAITIAFGFSLVVWGSALVMRTWGNAVPALPITRGMVYLVIPVSGLLMSAFAIGHVRQAPPDECEV</sequence>
<proteinExistence type="inferred from homology"/>
<evidence type="ECO:0000313" key="12">
    <source>
        <dbReference type="Proteomes" id="UP000025171"/>
    </source>
</evidence>
<comment type="function">
    <text evidence="9">Part of the tripartite ATP-independent periplasmic (TRAP) transport system.</text>
</comment>
<keyword evidence="5 9" id="KW-0812">Transmembrane</keyword>
<dbReference type="GO" id="GO:0022857">
    <property type="term" value="F:transmembrane transporter activity"/>
    <property type="evidence" value="ECO:0007669"/>
    <property type="project" value="UniProtKB-UniRule"/>
</dbReference>
<evidence type="ECO:0000256" key="7">
    <source>
        <dbReference type="ARBA" id="ARBA00023136"/>
    </source>
</evidence>
<feature type="transmembrane region" description="Helical" evidence="9">
    <location>
        <begin position="92"/>
        <end position="117"/>
    </location>
</feature>
<dbReference type="EMBL" id="ARYK01000002">
    <property type="protein sequence ID" value="KCZ93375.1"/>
    <property type="molecule type" value="Genomic_DNA"/>
</dbReference>
<evidence type="ECO:0000313" key="11">
    <source>
        <dbReference type="EMBL" id="KCZ93375.1"/>
    </source>
</evidence>
<evidence type="ECO:0000256" key="3">
    <source>
        <dbReference type="ARBA" id="ARBA00022475"/>
    </source>
</evidence>
<dbReference type="GO" id="GO:0005886">
    <property type="term" value="C:plasma membrane"/>
    <property type="evidence" value="ECO:0007669"/>
    <property type="project" value="UniProtKB-SubCell"/>
</dbReference>
<evidence type="ECO:0000256" key="1">
    <source>
        <dbReference type="ARBA" id="ARBA00004429"/>
    </source>
</evidence>
<dbReference type="PATRIC" id="fig|1280950.3.peg.1199"/>
<evidence type="ECO:0000256" key="2">
    <source>
        <dbReference type="ARBA" id="ARBA00022448"/>
    </source>
</evidence>
<protein>
    <recommendedName>
        <fullName evidence="9">TRAP transporter small permease protein</fullName>
    </recommendedName>
</protein>
<keyword evidence="6 9" id="KW-1133">Transmembrane helix</keyword>
<gene>
    <name evidence="11" type="ORF">HJO_05950</name>
</gene>
<feature type="domain" description="Tripartite ATP-independent periplasmic transporters DctQ component" evidence="10">
    <location>
        <begin position="26"/>
        <end position="152"/>
    </location>
</feature>
<dbReference type="Proteomes" id="UP000025171">
    <property type="component" value="Unassembled WGS sequence"/>
</dbReference>
<comment type="caution">
    <text evidence="11">The sequence shown here is derived from an EMBL/GenBank/DDBJ whole genome shotgun (WGS) entry which is preliminary data.</text>
</comment>
<dbReference type="InterPro" id="IPR007387">
    <property type="entry name" value="TRAP_DctQ"/>
</dbReference>
<name>A0A059FRS7_9PROT</name>
<comment type="similarity">
    <text evidence="8 9">Belongs to the TRAP transporter small permease family.</text>
</comment>
<comment type="subcellular location">
    <subcellularLocation>
        <location evidence="1 9">Cell inner membrane</location>
        <topology evidence="1 9">Multi-pass membrane protein</topology>
    </subcellularLocation>
</comment>
<evidence type="ECO:0000259" key="10">
    <source>
        <dbReference type="Pfam" id="PF04290"/>
    </source>
</evidence>
<dbReference type="eggNOG" id="COG3090">
    <property type="taxonomic scope" value="Bacteria"/>
</dbReference>
<keyword evidence="3" id="KW-1003">Cell membrane</keyword>
<accession>A0A059FRS7</accession>
<feature type="transmembrane region" description="Helical" evidence="9">
    <location>
        <begin position="50"/>
        <end position="71"/>
    </location>
</feature>
<evidence type="ECO:0000256" key="6">
    <source>
        <dbReference type="ARBA" id="ARBA00022989"/>
    </source>
</evidence>
<dbReference type="AlphaFoldDB" id="A0A059FRS7"/>
<organism evidence="11 12">
    <name type="scientific">Hyphomonas johnsonii MHS-2</name>
    <dbReference type="NCBI Taxonomy" id="1280950"/>
    <lineage>
        <taxon>Bacteria</taxon>
        <taxon>Pseudomonadati</taxon>
        <taxon>Pseudomonadota</taxon>
        <taxon>Alphaproteobacteria</taxon>
        <taxon>Hyphomonadales</taxon>
        <taxon>Hyphomonadaceae</taxon>
        <taxon>Hyphomonas</taxon>
    </lineage>
</organism>
<dbReference type="PANTHER" id="PTHR35011:SF11">
    <property type="entry name" value="TRAP TRANSPORTER SMALL PERMEASE PROTEIN"/>
    <property type="match status" value="1"/>
</dbReference>
<keyword evidence="2 9" id="KW-0813">Transport</keyword>
<dbReference type="GO" id="GO:0015740">
    <property type="term" value="P:C4-dicarboxylate transport"/>
    <property type="evidence" value="ECO:0007669"/>
    <property type="project" value="TreeGrafter"/>
</dbReference>
<keyword evidence="4 9" id="KW-0997">Cell inner membrane</keyword>
<dbReference type="Pfam" id="PF04290">
    <property type="entry name" value="DctQ"/>
    <property type="match status" value="1"/>
</dbReference>
<feature type="transmembrane region" description="Helical" evidence="9">
    <location>
        <begin position="16"/>
        <end position="35"/>
    </location>
</feature>